<evidence type="ECO:0000313" key="2">
    <source>
        <dbReference type="EMBL" id="GBM76738.1"/>
    </source>
</evidence>
<dbReference type="Proteomes" id="UP000499080">
    <property type="component" value="Unassembled WGS sequence"/>
</dbReference>
<feature type="region of interest" description="Disordered" evidence="1">
    <location>
        <begin position="85"/>
        <end position="120"/>
    </location>
</feature>
<name>A0A4Y2IGE0_ARAVE</name>
<proteinExistence type="predicted"/>
<accession>A0A4Y2IGE0</accession>
<protein>
    <submittedName>
        <fullName evidence="2">Uncharacterized protein</fullName>
    </submittedName>
</protein>
<dbReference type="AlphaFoldDB" id="A0A4Y2IGE0"/>
<sequence length="120" mass="12978">MQLISTSYHTNTELVIGNSAIDVSGNRATGKSDTCNTRTKSPQVPDTIQAATILQPAASWQVQIDNARDSRGPPQWTTELMMMNSATDVPGNRVTGESDSCNTRTKSPQVRDTIQAATRL</sequence>
<feature type="compositionally biased region" description="Polar residues" evidence="1">
    <location>
        <begin position="95"/>
        <end position="120"/>
    </location>
</feature>
<organism evidence="2 3">
    <name type="scientific">Araneus ventricosus</name>
    <name type="common">Orbweaver spider</name>
    <name type="synonym">Epeira ventricosa</name>
    <dbReference type="NCBI Taxonomy" id="182803"/>
    <lineage>
        <taxon>Eukaryota</taxon>
        <taxon>Metazoa</taxon>
        <taxon>Ecdysozoa</taxon>
        <taxon>Arthropoda</taxon>
        <taxon>Chelicerata</taxon>
        <taxon>Arachnida</taxon>
        <taxon>Araneae</taxon>
        <taxon>Araneomorphae</taxon>
        <taxon>Entelegynae</taxon>
        <taxon>Araneoidea</taxon>
        <taxon>Araneidae</taxon>
        <taxon>Araneus</taxon>
    </lineage>
</organism>
<reference evidence="2 3" key="1">
    <citation type="journal article" date="2019" name="Sci. Rep.">
        <title>Orb-weaving spider Araneus ventricosus genome elucidates the spidroin gene catalogue.</title>
        <authorList>
            <person name="Kono N."/>
            <person name="Nakamura H."/>
            <person name="Ohtoshi R."/>
            <person name="Moran D.A.P."/>
            <person name="Shinohara A."/>
            <person name="Yoshida Y."/>
            <person name="Fujiwara M."/>
            <person name="Mori M."/>
            <person name="Tomita M."/>
            <person name="Arakawa K."/>
        </authorList>
    </citation>
    <scope>NUCLEOTIDE SEQUENCE [LARGE SCALE GENOMIC DNA]</scope>
</reference>
<dbReference type="EMBL" id="BGPR01002643">
    <property type="protein sequence ID" value="GBM76738.1"/>
    <property type="molecule type" value="Genomic_DNA"/>
</dbReference>
<evidence type="ECO:0000256" key="1">
    <source>
        <dbReference type="SAM" id="MobiDB-lite"/>
    </source>
</evidence>
<evidence type="ECO:0000313" key="3">
    <source>
        <dbReference type="Proteomes" id="UP000499080"/>
    </source>
</evidence>
<keyword evidence="3" id="KW-1185">Reference proteome</keyword>
<comment type="caution">
    <text evidence="2">The sequence shown here is derived from an EMBL/GenBank/DDBJ whole genome shotgun (WGS) entry which is preliminary data.</text>
</comment>
<gene>
    <name evidence="2" type="ORF">AVEN_86316_1</name>
</gene>